<dbReference type="SUPFAM" id="SSF161098">
    <property type="entry name" value="MetI-like"/>
    <property type="match status" value="1"/>
</dbReference>
<evidence type="ECO:0000313" key="9">
    <source>
        <dbReference type="EMBL" id="CDX15924.1"/>
    </source>
</evidence>
<evidence type="ECO:0000256" key="7">
    <source>
        <dbReference type="RuleBase" id="RU363032"/>
    </source>
</evidence>
<dbReference type="PANTHER" id="PTHR43005:SF1">
    <property type="entry name" value="SPERMIDINE_PUTRESCINE TRANSPORT SYSTEM PERMEASE PROTEIN"/>
    <property type="match status" value="1"/>
</dbReference>
<dbReference type="InterPro" id="IPR035906">
    <property type="entry name" value="MetI-like_sf"/>
</dbReference>
<dbReference type="GO" id="GO:0005886">
    <property type="term" value="C:plasma membrane"/>
    <property type="evidence" value="ECO:0007669"/>
    <property type="project" value="UniProtKB-SubCell"/>
</dbReference>
<protein>
    <submittedName>
        <fullName evidence="9">Binding-protein-dependent transport systems inner membrane component</fullName>
    </submittedName>
</protein>
<evidence type="ECO:0000313" key="10">
    <source>
        <dbReference type="Proteomes" id="UP000045285"/>
    </source>
</evidence>
<dbReference type="Proteomes" id="UP000045285">
    <property type="component" value="Unassembled WGS sequence"/>
</dbReference>
<proteinExistence type="inferred from homology"/>
<dbReference type="PROSITE" id="PS50928">
    <property type="entry name" value="ABC_TM1"/>
    <property type="match status" value="1"/>
</dbReference>
<dbReference type="PANTHER" id="PTHR43005">
    <property type="entry name" value="BLR7065 PROTEIN"/>
    <property type="match status" value="1"/>
</dbReference>
<dbReference type="Gene3D" id="1.10.3720.10">
    <property type="entry name" value="MetI-like"/>
    <property type="match status" value="1"/>
</dbReference>
<organism evidence="9 10">
    <name type="scientific">Mesorhizobium plurifarium</name>
    <dbReference type="NCBI Taxonomy" id="69974"/>
    <lineage>
        <taxon>Bacteria</taxon>
        <taxon>Pseudomonadati</taxon>
        <taxon>Pseudomonadota</taxon>
        <taxon>Alphaproteobacteria</taxon>
        <taxon>Hyphomicrobiales</taxon>
        <taxon>Phyllobacteriaceae</taxon>
        <taxon>Mesorhizobium</taxon>
    </lineage>
</organism>
<dbReference type="EMBL" id="CCMZ01000012">
    <property type="protein sequence ID" value="CDX15924.1"/>
    <property type="molecule type" value="Genomic_DNA"/>
</dbReference>
<name>A0A090DPT3_MESPL</name>
<feature type="transmembrane region" description="Helical" evidence="7">
    <location>
        <begin position="179"/>
        <end position="205"/>
    </location>
</feature>
<feature type="transmembrane region" description="Helical" evidence="7">
    <location>
        <begin position="32"/>
        <end position="54"/>
    </location>
</feature>
<dbReference type="GO" id="GO:0055085">
    <property type="term" value="P:transmembrane transport"/>
    <property type="evidence" value="ECO:0007669"/>
    <property type="project" value="InterPro"/>
</dbReference>
<dbReference type="AlphaFoldDB" id="A0A090DPT3"/>
<keyword evidence="4 7" id="KW-0812">Transmembrane</keyword>
<feature type="transmembrane region" description="Helical" evidence="7">
    <location>
        <begin position="284"/>
        <end position="306"/>
    </location>
</feature>
<dbReference type="Pfam" id="PF00528">
    <property type="entry name" value="BPD_transp_1"/>
    <property type="match status" value="1"/>
</dbReference>
<gene>
    <name evidence="9" type="ORF">MPL3356_20104</name>
</gene>
<reference evidence="10" key="1">
    <citation type="submission" date="2014-08" db="EMBL/GenBank/DDBJ databases">
        <authorList>
            <person name="Moulin L."/>
        </authorList>
    </citation>
    <scope>NUCLEOTIDE SEQUENCE [LARGE SCALE GENOMIC DNA]</scope>
</reference>
<feature type="transmembrane region" description="Helical" evidence="7">
    <location>
        <begin position="97"/>
        <end position="119"/>
    </location>
</feature>
<keyword evidence="3" id="KW-1003">Cell membrane</keyword>
<evidence type="ECO:0000256" key="4">
    <source>
        <dbReference type="ARBA" id="ARBA00022692"/>
    </source>
</evidence>
<evidence type="ECO:0000259" key="8">
    <source>
        <dbReference type="PROSITE" id="PS50928"/>
    </source>
</evidence>
<evidence type="ECO:0000256" key="3">
    <source>
        <dbReference type="ARBA" id="ARBA00022475"/>
    </source>
</evidence>
<feature type="transmembrane region" description="Helical" evidence="7">
    <location>
        <begin position="131"/>
        <end position="151"/>
    </location>
</feature>
<keyword evidence="5 7" id="KW-1133">Transmembrane helix</keyword>
<dbReference type="CDD" id="cd06261">
    <property type="entry name" value="TM_PBP2"/>
    <property type="match status" value="1"/>
</dbReference>
<keyword evidence="6 7" id="KW-0472">Membrane</keyword>
<feature type="domain" description="ABC transmembrane type-1" evidence="8">
    <location>
        <begin position="93"/>
        <end position="306"/>
    </location>
</feature>
<evidence type="ECO:0000256" key="6">
    <source>
        <dbReference type="ARBA" id="ARBA00023136"/>
    </source>
</evidence>
<accession>A0A090DPT3</accession>
<evidence type="ECO:0000256" key="2">
    <source>
        <dbReference type="ARBA" id="ARBA00022448"/>
    </source>
</evidence>
<sequence length="318" mass="34877">MSAVTATISEDKMGARTKPATPSEGARLGFRLTLPAQVLVLFISAFPLLMQLYISVTDWSPLSGVGWWNAWEMWSSFANYTDLAADTRFWSALQRTAIVMLVCVPAEFLLGLALATLFADDFPGKRIFYSILLMPMMVVPAVAGYMFFMLFQSGGPVNDILSRIVGAPVTIAWLSDPTLALIAVMIADIWQWTPLMFLILLAGMVGVPEDQMKAATLLGANAWQRFTTIVLPKMKTIIIIALAIRVIENFKIFDTLYIMTGGGPGVATETISVYIYKVTTQDLIWGYVAAIALAILLVLSIVAVYAMKRMAKAREVPA</sequence>
<feature type="transmembrane region" description="Helical" evidence="7">
    <location>
        <begin position="226"/>
        <end position="247"/>
    </location>
</feature>
<keyword evidence="10" id="KW-1185">Reference proteome</keyword>
<evidence type="ECO:0000256" key="1">
    <source>
        <dbReference type="ARBA" id="ARBA00004651"/>
    </source>
</evidence>
<dbReference type="STRING" id="69974.MPLDJ20_150413"/>
<dbReference type="InterPro" id="IPR000515">
    <property type="entry name" value="MetI-like"/>
</dbReference>
<comment type="similarity">
    <text evidence="7">Belongs to the binding-protein-dependent transport system permease family.</text>
</comment>
<comment type="subcellular location">
    <subcellularLocation>
        <location evidence="1 7">Cell membrane</location>
        <topology evidence="1 7">Multi-pass membrane protein</topology>
    </subcellularLocation>
</comment>
<keyword evidence="2 7" id="KW-0813">Transport</keyword>
<evidence type="ECO:0000256" key="5">
    <source>
        <dbReference type="ARBA" id="ARBA00022989"/>
    </source>
</evidence>